<dbReference type="InterPro" id="IPR008861">
    <property type="entry name" value="GpX-like"/>
</dbReference>
<name>A0A4R5EFK9_9RHOB</name>
<dbReference type="Proteomes" id="UP000294662">
    <property type="component" value="Unassembled WGS sequence"/>
</dbReference>
<dbReference type="InterPro" id="IPR036779">
    <property type="entry name" value="LysM_dom_sf"/>
</dbReference>
<dbReference type="OrthoDB" id="8759063at2"/>
<protein>
    <submittedName>
        <fullName evidence="1">Phage tail protein</fullName>
    </submittedName>
</protein>
<evidence type="ECO:0000313" key="1">
    <source>
        <dbReference type="EMBL" id="TDE33175.1"/>
    </source>
</evidence>
<dbReference type="RefSeq" id="WP_132831625.1">
    <property type="nucleotide sequence ID" value="NZ_SMFP01000037.1"/>
</dbReference>
<keyword evidence="2" id="KW-1185">Reference proteome</keyword>
<dbReference type="Gene3D" id="3.10.350.10">
    <property type="entry name" value="LysM domain"/>
    <property type="match status" value="1"/>
</dbReference>
<gene>
    <name evidence="1" type="ORF">E1B25_21525</name>
</gene>
<evidence type="ECO:0000313" key="2">
    <source>
        <dbReference type="Proteomes" id="UP000294662"/>
    </source>
</evidence>
<reference evidence="1 2" key="1">
    <citation type="submission" date="2019-03" db="EMBL/GenBank/DDBJ databases">
        <authorList>
            <person name="Zhang S."/>
        </authorList>
    </citation>
    <scope>NUCLEOTIDE SEQUENCE [LARGE SCALE GENOMIC DNA]</scope>
    <source>
        <strain evidence="1 2">S4J41</strain>
    </source>
</reference>
<accession>A0A4R5EFK9</accession>
<sequence length="70" mass="7544">MASIYVTKVGDALDLICQREYGAQAGAVEQVLEANPHIKDVAHRLPVGAEITLPDMVVQAQSGQALKLWD</sequence>
<dbReference type="AlphaFoldDB" id="A0A4R5EFK9"/>
<comment type="caution">
    <text evidence="1">The sequence shown here is derived from an EMBL/GenBank/DDBJ whole genome shotgun (WGS) entry which is preliminary data.</text>
</comment>
<dbReference type="Pfam" id="PF05489">
    <property type="entry name" value="Phage_tail_X"/>
    <property type="match status" value="1"/>
</dbReference>
<organism evidence="1 2">
    <name type="scientific">Antarcticimicrobium sediminis</name>
    <dbReference type="NCBI Taxonomy" id="2546227"/>
    <lineage>
        <taxon>Bacteria</taxon>
        <taxon>Pseudomonadati</taxon>
        <taxon>Pseudomonadota</taxon>
        <taxon>Alphaproteobacteria</taxon>
        <taxon>Rhodobacterales</taxon>
        <taxon>Paracoccaceae</taxon>
        <taxon>Antarcticimicrobium</taxon>
    </lineage>
</organism>
<dbReference type="EMBL" id="SMFP01000037">
    <property type="protein sequence ID" value="TDE33175.1"/>
    <property type="molecule type" value="Genomic_DNA"/>
</dbReference>
<proteinExistence type="predicted"/>